<comment type="caution">
    <text evidence="2">The sequence shown here is derived from an EMBL/GenBank/DDBJ whole genome shotgun (WGS) entry which is preliminary data.</text>
</comment>
<dbReference type="InterPro" id="IPR012334">
    <property type="entry name" value="Pectin_lyas_fold"/>
</dbReference>
<feature type="domain" description="Right handed beta helix" evidence="1">
    <location>
        <begin position="198"/>
        <end position="349"/>
    </location>
</feature>
<dbReference type="Gene3D" id="2.160.20.10">
    <property type="entry name" value="Single-stranded right-handed beta-helix, Pectin lyase-like"/>
    <property type="match status" value="1"/>
</dbReference>
<gene>
    <name evidence="2" type="ORF">HGP29_20300</name>
</gene>
<organism evidence="2 3">
    <name type="scientific">Flammeovirga agarivorans</name>
    <dbReference type="NCBI Taxonomy" id="2726742"/>
    <lineage>
        <taxon>Bacteria</taxon>
        <taxon>Pseudomonadati</taxon>
        <taxon>Bacteroidota</taxon>
        <taxon>Cytophagia</taxon>
        <taxon>Cytophagales</taxon>
        <taxon>Flammeovirgaceae</taxon>
        <taxon>Flammeovirga</taxon>
    </lineage>
</organism>
<dbReference type="AlphaFoldDB" id="A0A7X8SNN7"/>
<dbReference type="Pfam" id="PF13229">
    <property type="entry name" value="Beta_helix"/>
    <property type="match status" value="1"/>
</dbReference>
<keyword evidence="3" id="KW-1185">Reference proteome</keyword>
<dbReference type="Proteomes" id="UP000585050">
    <property type="component" value="Unassembled WGS sequence"/>
</dbReference>
<evidence type="ECO:0000313" key="3">
    <source>
        <dbReference type="Proteomes" id="UP000585050"/>
    </source>
</evidence>
<dbReference type="SUPFAM" id="SSF51126">
    <property type="entry name" value="Pectin lyase-like"/>
    <property type="match status" value="1"/>
</dbReference>
<dbReference type="EMBL" id="JABAIL010000007">
    <property type="protein sequence ID" value="NLR93551.1"/>
    <property type="molecule type" value="Genomic_DNA"/>
</dbReference>
<dbReference type="InterPro" id="IPR039448">
    <property type="entry name" value="Beta_helix"/>
</dbReference>
<evidence type="ECO:0000313" key="2">
    <source>
        <dbReference type="EMBL" id="NLR93551.1"/>
    </source>
</evidence>
<protein>
    <submittedName>
        <fullName evidence="2">Right-handed parallel beta-helix repeat-containing protein</fullName>
    </submittedName>
</protein>
<evidence type="ECO:0000259" key="1">
    <source>
        <dbReference type="Pfam" id="PF13229"/>
    </source>
</evidence>
<dbReference type="InterPro" id="IPR011050">
    <property type="entry name" value="Pectin_lyase_fold/virulence"/>
</dbReference>
<reference evidence="2 3" key="1">
    <citation type="submission" date="2020-04" db="EMBL/GenBank/DDBJ databases">
        <title>Flammeovirga sp. SR4, a novel species isolated from seawater.</title>
        <authorList>
            <person name="Wang X."/>
        </authorList>
    </citation>
    <scope>NUCLEOTIDE SEQUENCE [LARGE SCALE GENOMIC DNA]</scope>
    <source>
        <strain evidence="2 3">SR4</strain>
    </source>
</reference>
<name>A0A7X8SNN7_9BACT</name>
<sequence length="541" mass="59847">MKIYKLILFCVGLLLMNCTTQKEQTSAAYYFDTIVGDDLNDGTKASPFKSLEKIKSLQLEAGDSILFKSGQTFDGGVVLEFLGKGWQIPLVITSTEKEKATIDAKGGTHALYINSCSNIKATNLRLVGNAGKVDEEEAMRCGVLYTTTKEGDFENITFKDLEVEDIFYNQPGIERGAKEVNTANGTQKYGWGIRAILKNKNSTLHNLLIEDCHVRNVAHTGIKLTGNANVGIENFVIKNCVVEYTGGPGIQMSRVKKGHVYNNTVDHSGSDNDSRKWGRGSGLWTWGSDSIIIEKNRFTNANGPGDSAGAHIDYNCSNIVLQYNYSQNNAGGFIEVLGNNYNCSYRYNVSVNDGYRTKGEDGAFQEGKVFWLSGYQGNKKRKGPFNTYIYNNTIYLDNKITAKIAVDKATKGVFIANNIFHFEGDAKLVLGDQYTPDKGGDSEVENITFKNNIFYSRSNWPKEVLIQPNQSKYADVHFANVKGSSIEDFIPHNSKEIKQKGIQIQTIQQDSIGLIYGLEVSEDILGNPISEIPSIGAIEIM</sequence>
<proteinExistence type="predicted"/>
<dbReference type="InterPro" id="IPR006626">
    <property type="entry name" value="PbH1"/>
</dbReference>
<dbReference type="SMART" id="SM00710">
    <property type="entry name" value="PbH1"/>
    <property type="match status" value="5"/>
</dbReference>
<accession>A0A7X8SNN7</accession>